<feature type="transmembrane region" description="Helical" evidence="12">
    <location>
        <begin position="278"/>
        <end position="303"/>
    </location>
</feature>
<evidence type="ECO:0000256" key="9">
    <source>
        <dbReference type="ARBA" id="ARBA00022989"/>
    </source>
</evidence>
<dbReference type="PANTHER" id="PTHR30540">
    <property type="entry name" value="OSMOTIC STRESS POTASSIUM TRANSPORTER"/>
    <property type="match status" value="1"/>
</dbReference>
<keyword evidence="5 12" id="KW-0633">Potassium transport</keyword>
<dbReference type="HAMAP" id="MF_01522">
    <property type="entry name" value="Kup"/>
    <property type="match status" value="1"/>
</dbReference>
<evidence type="ECO:0000313" key="15">
    <source>
        <dbReference type="EMBL" id="GGF36611.1"/>
    </source>
</evidence>
<evidence type="ECO:0000256" key="3">
    <source>
        <dbReference type="ARBA" id="ARBA00022448"/>
    </source>
</evidence>
<dbReference type="Pfam" id="PF02705">
    <property type="entry name" value="K_trans"/>
    <property type="match status" value="1"/>
</dbReference>
<evidence type="ECO:0000259" key="14">
    <source>
        <dbReference type="Pfam" id="PF22776"/>
    </source>
</evidence>
<evidence type="ECO:0000313" key="16">
    <source>
        <dbReference type="Proteomes" id="UP000605670"/>
    </source>
</evidence>
<dbReference type="PANTHER" id="PTHR30540:SF79">
    <property type="entry name" value="LOW AFFINITY POTASSIUM TRANSPORT SYSTEM PROTEIN KUP"/>
    <property type="match status" value="1"/>
</dbReference>
<evidence type="ECO:0000256" key="1">
    <source>
        <dbReference type="ARBA" id="ARBA00004141"/>
    </source>
</evidence>
<evidence type="ECO:0000256" key="12">
    <source>
        <dbReference type="HAMAP-Rule" id="MF_01522"/>
    </source>
</evidence>
<comment type="function">
    <text evidence="12">Transport of potassium into the cell. Likely operates as a K(+):H(+) symporter.</text>
</comment>
<keyword evidence="10 12" id="KW-0406">Ion transport</keyword>
<comment type="subcellular location">
    <subcellularLocation>
        <location evidence="12">Cell membrane</location>
        <topology evidence="12">Multi-pass membrane protein</topology>
    </subcellularLocation>
    <subcellularLocation>
        <location evidence="1">Membrane</location>
        <topology evidence="1">Multi-pass membrane protein</topology>
    </subcellularLocation>
</comment>
<sequence length="617" mass="66957">MLGALGVVFGDIGTSPLYAVQTVFALDDGLVRPTVDNVYGVISMLFWSVCLIVAVKYLNFILRADNEGEGGVMALAHLTARSVRAGGRRHRIVLILGVFGGSLFFGDSLITPAISVLSAVEGLEVAAPGTSEAVVPIAATIIAALFAVQRFGTHHVGRFFGPVMVLWFVTLATLGVTHIVQEPAVLTALSPHHGALFVWQHPLVAFVAMGAIVLAITGAEAIYADMGHFGRIPIMWAWFALVFPSLTLNYLGQAQLILRDSHEIANPFFHLAPTWAQLPLVILATMATIIASQAVISGAYSVARQAERLGFLPRLTVRQTSEEEGGQIYIPSVNWLLFAGVMLLLLTFRASERLATAYGVAVTTDLLLTTTLFCVYAFTALRWRAWQVALFGLVFGSVELAFFSANIAKVLHGGWLPLVVALGVATVMTTWARGRDLVTARRHKLEGPLSEFLDMVHNDAKILRVPGTAIFLHPNKATTPLALRENVQFNHVIHDEVFIVTTESVNVPHVSAAERVVVDDLGDPYDHVTHVTLRYGFSDTQDVPAGLAVARDEGLGIDLSGATYFLSRITIHRSERPGMGQLRKKLFAMLARNAADPTQYFRLPIGRTVITGARVNF</sequence>
<evidence type="ECO:0000256" key="11">
    <source>
        <dbReference type="ARBA" id="ARBA00023136"/>
    </source>
</evidence>
<keyword evidence="11 12" id="KW-0472">Membrane</keyword>
<name>A0A917BD72_9MICO</name>
<dbReference type="AlphaFoldDB" id="A0A917BD72"/>
<feature type="transmembrane region" description="Helical" evidence="12">
    <location>
        <begin position="200"/>
        <end position="223"/>
    </location>
</feature>
<feature type="transmembrane region" description="Helical" evidence="12">
    <location>
        <begin position="92"/>
        <end position="114"/>
    </location>
</feature>
<feature type="transmembrane region" description="Helical" evidence="12">
    <location>
        <begin position="354"/>
        <end position="376"/>
    </location>
</feature>
<evidence type="ECO:0000256" key="7">
    <source>
        <dbReference type="ARBA" id="ARBA00022847"/>
    </source>
</evidence>
<keyword evidence="6 12" id="KW-0812">Transmembrane</keyword>
<feature type="transmembrane region" description="Helical" evidence="12">
    <location>
        <begin position="328"/>
        <end position="348"/>
    </location>
</feature>
<gene>
    <name evidence="12 15" type="primary">kup</name>
    <name evidence="15" type="ORF">GCM10011366_00250</name>
</gene>
<dbReference type="Pfam" id="PF22776">
    <property type="entry name" value="K_trans_C"/>
    <property type="match status" value="1"/>
</dbReference>
<evidence type="ECO:0000256" key="10">
    <source>
        <dbReference type="ARBA" id="ARBA00023065"/>
    </source>
</evidence>
<dbReference type="GO" id="GO:0005886">
    <property type="term" value="C:plasma membrane"/>
    <property type="evidence" value="ECO:0007669"/>
    <property type="project" value="UniProtKB-SubCell"/>
</dbReference>
<dbReference type="InterPro" id="IPR023051">
    <property type="entry name" value="Kup"/>
</dbReference>
<evidence type="ECO:0000259" key="13">
    <source>
        <dbReference type="Pfam" id="PF02705"/>
    </source>
</evidence>
<reference evidence="15" key="2">
    <citation type="submission" date="2020-09" db="EMBL/GenBank/DDBJ databases">
        <authorList>
            <person name="Sun Q."/>
            <person name="Zhou Y."/>
        </authorList>
    </citation>
    <scope>NUCLEOTIDE SEQUENCE</scope>
    <source>
        <strain evidence="15">CGMCC 1.12160</strain>
    </source>
</reference>
<dbReference type="GO" id="GO:0015079">
    <property type="term" value="F:potassium ion transmembrane transporter activity"/>
    <property type="evidence" value="ECO:0007669"/>
    <property type="project" value="UniProtKB-UniRule"/>
</dbReference>
<feature type="domain" description="K+ potassium transporter C-terminal" evidence="14">
    <location>
        <begin position="466"/>
        <end position="616"/>
    </location>
</feature>
<feature type="transmembrane region" description="Helical" evidence="12">
    <location>
        <begin position="235"/>
        <end position="258"/>
    </location>
</feature>
<feature type="transmembrane region" description="Helical" evidence="12">
    <location>
        <begin position="414"/>
        <end position="432"/>
    </location>
</feature>
<evidence type="ECO:0000256" key="2">
    <source>
        <dbReference type="ARBA" id="ARBA00007019"/>
    </source>
</evidence>
<keyword evidence="7 12" id="KW-0769">Symport</keyword>
<comment type="caution">
    <text evidence="15">The sequence shown here is derived from an EMBL/GenBank/DDBJ whole genome shotgun (WGS) entry which is preliminary data.</text>
</comment>
<evidence type="ECO:0000256" key="8">
    <source>
        <dbReference type="ARBA" id="ARBA00022958"/>
    </source>
</evidence>
<feature type="transmembrane region" description="Helical" evidence="12">
    <location>
        <begin position="38"/>
        <end position="58"/>
    </location>
</feature>
<feature type="transmembrane region" description="Helical" evidence="12">
    <location>
        <begin position="134"/>
        <end position="152"/>
    </location>
</feature>
<comment type="catalytic activity">
    <reaction evidence="12">
        <text>K(+)(in) + H(+)(in) = K(+)(out) + H(+)(out)</text>
        <dbReference type="Rhea" id="RHEA:28490"/>
        <dbReference type="ChEBI" id="CHEBI:15378"/>
        <dbReference type="ChEBI" id="CHEBI:29103"/>
    </reaction>
</comment>
<feature type="domain" description="K+ potassium transporter integral membrane" evidence="13">
    <location>
        <begin position="2"/>
        <end position="454"/>
    </location>
</feature>
<dbReference type="InterPro" id="IPR053951">
    <property type="entry name" value="K_trans_N"/>
</dbReference>
<dbReference type="InterPro" id="IPR053952">
    <property type="entry name" value="K_trans_C"/>
</dbReference>
<evidence type="ECO:0000256" key="5">
    <source>
        <dbReference type="ARBA" id="ARBA00022538"/>
    </source>
</evidence>
<evidence type="ECO:0000256" key="4">
    <source>
        <dbReference type="ARBA" id="ARBA00022475"/>
    </source>
</evidence>
<reference evidence="15" key="1">
    <citation type="journal article" date="2014" name="Int. J. Syst. Evol. Microbiol.">
        <title>Complete genome sequence of Corynebacterium casei LMG S-19264T (=DSM 44701T), isolated from a smear-ripened cheese.</title>
        <authorList>
            <consortium name="US DOE Joint Genome Institute (JGI-PGF)"/>
            <person name="Walter F."/>
            <person name="Albersmeier A."/>
            <person name="Kalinowski J."/>
            <person name="Ruckert C."/>
        </authorList>
    </citation>
    <scope>NUCLEOTIDE SEQUENCE</scope>
    <source>
        <strain evidence="15">CGMCC 1.12160</strain>
    </source>
</reference>
<evidence type="ECO:0000256" key="6">
    <source>
        <dbReference type="ARBA" id="ARBA00022692"/>
    </source>
</evidence>
<feature type="transmembrane region" description="Helical" evidence="12">
    <location>
        <begin position="159"/>
        <end position="180"/>
    </location>
</feature>
<dbReference type="GO" id="GO:0015293">
    <property type="term" value="F:symporter activity"/>
    <property type="evidence" value="ECO:0007669"/>
    <property type="project" value="UniProtKB-UniRule"/>
</dbReference>
<dbReference type="Proteomes" id="UP000605670">
    <property type="component" value="Unassembled WGS sequence"/>
</dbReference>
<keyword evidence="3 12" id="KW-0813">Transport</keyword>
<organism evidence="15 16">
    <name type="scientific">Ornithinimicrobium tianjinense</name>
    <dbReference type="NCBI Taxonomy" id="1195761"/>
    <lineage>
        <taxon>Bacteria</taxon>
        <taxon>Bacillati</taxon>
        <taxon>Actinomycetota</taxon>
        <taxon>Actinomycetes</taxon>
        <taxon>Micrococcales</taxon>
        <taxon>Ornithinimicrobiaceae</taxon>
        <taxon>Ornithinimicrobium</taxon>
    </lineage>
</organism>
<dbReference type="EMBL" id="BMEM01000001">
    <property type="protein sequence ID" value="GGF36611.1"/>
    <property type="molecule type" value="Genomic_DNA"/>
</dbReference>
<keyword evidence="16" id="KW-1185">Reference proteome</keyword>
<comment type="similarity">
    <text evidence="2 12">Belongs to the HAK/KUP transporter (TC 2.A.72) family.</text>
</comment>
<accession>A0A917BD72</accession>
<keyword evidence="4 12" id="KW-1003">Cell membrane</keyword>
<dbReference type="InterPro" id="IPR003855">
    <property type="entry name" value="K+_transporter"/>
</dbReference>
<keyword evidence="9 12" id="KW-1133">Transmembrane helix</keyword>
<protein>
    <recommendedName>
        <fullName evidence="12">Probable potassium transport system protein Kup</fullName>
    </recommendedName>
</protein>
<keyword evidence="8 12" id="KW-0630">Potassium</keyword>
<feature type="transmembrane region" description="Helical" evidence="12">
    <location>
        <begin position="388"/>
        <end position="408"/>
    </location>
</feature>
<proteinExistence type="inferred from homology"/>